<name>A0A212JBG4_9BACT</name>
<dbReference type="RefSeq" id="WP_227118615.1">
    <property type="nucleotide sequence ID" value="NZ_LT598928.1"/>
</dbReference>
<evidence type="ECO:0008006" key="2">
    <source>
        <dbReference type="Google" id="ProtNLM"/>
    </source>
</evidence>
<proteinExistence type="predicted"/>
<gene>
    <name evidence="1" type="ORF">KM92DES2_10831</name>
</gene>
<sequence length="100" mass="10904">MSATANVITKNRRLAILRFLAEDADYSHNTSVLQSALAQIGHGVPRDVVEADAAWLDEQELATIDRVEDLPVTVLRITARGLDVARGLAIHPGVDRPLPR</sequence>
<evidence type="ECO:0000313" key="1">
    <source>
        <dbReference type="EMBL" id="SBV96738.1"/>
    </source>
</evidence>
<protein>
    <recommendedName>
        <fullName evidence="2">ArsR family transcriptional regulator</fullName>
    </recommendedName>
</protein>
<dbReference type="AlphaFoldDB" id="A0A212JBG4"/>
<reference evidence="1" key="1">
    <citation type="submission" date="2016-04" db="EMBL/GenBank/DDBJ databases">
        <authorList>
            <person name="Evans L.H."/>
            <person name="Alamgir A."/>
            <person name="Owens N."/>
            <person name="Weber N.D."/>
            <person name="Virtaneva K."/>
            <person name="Barbian K."/>
            <person name="Babar A."/>
            <person name="Rosenke K."/>
        </authorList>
    </citation>
    <scope>NUCLEOTIDE SEQUENCE</scope>
    <source>
        <strain evidence="1">92-2</strain>
    </source>
</reference>
<organism evidence="1">
    <name type="scientific">uncultured Desulfovibrio sp</name>
    <dbReference type="NCBI Taxonomy" id="167968"/>
    <lineage>
        <taxon>Bacteria</taxon>
        <taxon>Pseudomonadati</taxon>
        <taxon>Thermodesulfobacteriota</taxon>
        <taxon>Desulfovibrionia</taxon>
        <taxon>Desulfovibrionales</taxon>
        <taxon>Desulfovibrionaceae</taxon>
        <taxon>Desulfovibrio</taxon>
        <taxon>environmental samples</taxon>
    </lineage>
</organism>
<dbReference type="EMBL" id="FLUP01000001">
    <property type="protein sequence ID" value="SBV96738.1"/>
    <property type="molecule type" value="Genomic_DNA"/>
</dbReference>
<accession>A0A212JBG4</accession>